<evidence type="ECO:0000313" key="1">
    <source>
        <dbReference type="EMBL" id="CAG8854036.1"/>
    </source>
</evidence>
<keyword evidence="2" id="KW-1185">Reference proteome</keyword>
<protein>
    <submittedName>
        <fullName evidence="1">6373_t:CDS:1</fullName>
    </submittedName>
</protein>
<dbReference type="EMBL" id="CAJVQB010132432">
    <property type="protein sequence ID" value="CAG8854036.1"/>
    <property type="molecule type" value="Genomic_DNA"/>
</dbReference>
<name>A0ABN7XHZ5_GIGMA</name>
<evidence type="ECO:0000313" key="2">
    <source>
        <dbReference type="Proteomes" id="UP000789901"/>
    </source>
</evidence>
<feature type="non-terminal residue" evidence="1">
    <location>
        <position position="113"/>
    </location>
</feature>
<comment type="caution">
    <text evidence="1">The sequence shown here is derived from an EMBL/GenBank/DDBJ whole genome shotgun (WGS) entry which is preliminary data.</text>
</comment>
<dbReference type="Proteomes" id="UP000789901">
    <property type="component" value="Unassembled WGS sequence"/>
</dbReference>
<proteinExistence type="predicted"/>
<organism evidence="1 2">
    <name type="scientific">Gigaspora margarita</name>
    <dbReference type="NCBI Taxonomy" id="4874"/>
    <lineage>
        <taxon>Eukaryota</taxon>
        <taxon>Fungi</taxon>
        <taxon>Fungi incertae sedis</taxon>
        <taxon>Mucoromycota</taxon>
        <taxon>Glomeromycotina</taxon>
        <taxon>Glomeromycetes</taxon>
        <taxon>Diversisporales</taxon>
        <taxon>Gigasporaceae</taxon>
        <taxon>Gigaspora</taxon>
    </lineage>
</organism>
<reference evidence="1 2" key="1">
    <citation type="submission" date="2021-06" db="EMBL/GenBank/DDBJ databases">
        <authorList>
            <person name="Kallberg Y."/>
            <person name="Tangrot J."/>
            <person name="Rosling A."/>
        </authorList>
    </citation>
    <scope>NUCLEOTIDE SEQUENCE [LARGE SCALE GENOMIC DNA]</scope>
    <source>
        <strain evidence="1 2">120-4 pot B 10/14</strain>
    </source>
</reference>
<feature type="non-terminal residue" evidence="1">
    <location>
        <position position="1"/>
    </location>
</feature>
<sequence length="113" mass="12392">TVSNNYLRKAYLLSLSKKTHIGTKEINKTSTFLLAHLSSDYTKSESVNNSDDSEIIVRTIVSGASFPFWELFEEIAPTQNAQQTNALDCLGLLELGGARILSQSLTTFTSTST</sequence>
<gene>
    <name evidence="1" type="ORF">GMARGA_LOCUS42857</name>
</gene>
<accession>A0ABN7XHZ5</accession>